<dbReference type="STRING" id="542832.A0A3M6VR85"/>
<dbReference type="EMBL" id="QLLG01000030">
    <property type="protein sequence ID" value="RMX69259.1"/>
    <property type="molecule type" value="Genomic_DNA"/>
</dbReference>
<dbReference type="Gene3D" id="3.40.30.10">
    <property type="entry name" value="Glutaredoxin"/>
    <property type="match status" value="1"/>
</dbReference>
<dbReference type="EMBL" id="QKXF01000032">
    <property type="protein sequence ID" value="RQM18628.1"/>
    <property type="molecule type" value="Genomic_DNA"/>
</dbReference>
<evidence type="ECO:0000256" key="3">
    <source>
        <dbReference type="ARBA" id="ARBA00023002"/>
    </source>
</evidence>
<dbReference type="InterPro" id="IPR000889">
    <property type="entry name" value="Glutathione_peroxidase"/>
</dbReference>
<dbReference type="VEuPathDB" id="FungiDB:DD237_001559"/>
<keyword evidence="3" id="KW-0560">Oxidoreductase</keyword>
<evidence type="ECO:0008006" key="8">
    <source>
        <dbReference type="Google" id="ProtNLM"/>
    </source>
</evidence>
<dbReference type="InterPro" id="IPR036249">
    <property type="entry name" value="Thioredoxin-like_sf"/>
</dbReference>
<proteinExistence type="inferred from homology"/>
<dbReference type="PANTHER" id="PTHR11592:SF78">
    <property type="entry name" value="GLUTATHIONE PEROXIDASE"/>
    <property type="match status" value="1"/>
</dbReference>
<comment type="caution">
    <text evidence="4">The sequence shown here is derived from an EMBL/GenBank/DDBJ whole genome shotgun (WGS) entry which is preliminary data.</text>
</comment>
<evidence type="ECO:0000313" key="5">
    <source>
        <dbReference type="EMBL" id="RQM18628.1"/>
    </source>
</evidence>
<evidence type="ECO:0000313" key="4">
    <source>
        <dbReference type="EMBL" id="RMX69259.1"/>
    </source>
</evidence>
<dbReference type="GO" id="GO:0006979">
    <property type="term" value="P:response to oxidative stress"/>
    <property type="evidence" value="ECO:0007669"/>
    <property type="project" value="InterPro"/>
</dbReference>
<gene>
    <name evidence="5" type="ORF">DD237_001559</name>
    <name evidence="4" type="ORF">DD238_003352</name>
</gene>
<reference evidence="6 7" key="1">
    <citation type="submission" date="2018-06" db="EMBL/GenBank/DDBJ databases">
        <title>Comparative genomics of downy mildews reveals potential adaptations to biotrophy.</title>
        <authorList>
            <person name="Fletcher K."/>
            <person name="Klosterman S.J."/>
            <person name="Derevnina L."/>
            <person name="Martin F."/>
            <person name="Koike S."/>
            <person name="Reyes Chin-Wo S."/>
            <person name="Mou B."/>
            <person name="Michelmore R."/>
        </authorList>
    </citation>
    <scope>NUCLEOTIDE SEQUENCE [LARGE SCALE GENOMIC DNA]</scope>
    <source>
        <strain evidence="5 7">R13</strain>
        <strain evidence="4 6">R14</strain>
    </source>
</reference>
<organism evidence="4 6">
    <name type="scientific">Peronospora effusa</name>
    <dbReference type="NCBI Taxonomy" id="542832"/>
    <lineage>
        <taxon>Eukaryota</taxon>
        <taxon>Sar</taxon>
        <taxon>Stramenopiles</taxon>
        <taxon>Oomycota</taxon>
        <taxon>Peronosporomycetes</taxon>
        <taxon>Peronosporales</taxon>
        <taxon>Peronosporaceae</taxon>
        <taxon>Peronospora</taxon>
    </lineage>
</organism>
<evidence type="ECO:0000256" key="2">
    <source>
        <dbReference type="ARBA" id="ARBA00022559"/>
    </source>
</evidence>
<dbReference type="PANTHER" id="PTHR11592">
    <property type="entry name" value="GLUTATHIONE PEROXIDASE"/>
    <property type="match status" value="1"/>
</dbReference>
<comment type="similarity">
    <text evidence="1">Belongs to the glutathione peroxidase family.</text>
</comment>
<evidence type="ECO:0000313" key="7">
    <source>
        <dbReference type="Proteomes" id="UP000286097"/>
    </source>
</evidence>
<sequence length="549" mass="60502">MSAAQTLTALAESARETEQYELEHLEQESSFVTAMSPSSVLSITSPRLSPVVAVEGRVFRRLQRFHLLPSELKAQSDMVATYLLAPKVRFHVFEQRKHWWQHPLHLAKAGQGTFVQGRKLIKAILKYLVLSNAARNTLRDAQQLAEGLVLSGFLSPVDETPEADEELLEELYVMDDDYYELVAPGANAIVSIPYVAASATVDNSSTNLLPGAIVLPVQPHQSPTNRKKESCQTNDTLSVWAVTDGAIRAEFIQRQVKGSHVRNVLGIATKSKRCYAVVNTKHHLLVLFETDVARRELVRVNLTAATVEYSGVNALKVCNCGGDRIGIHSNDDAVEILVLQNKPEQEQWLLALLDAGAAFIETHPAILSFAASSASLYSLQDKDAVGNTVYLSQLRGHVALLTNVASSSCNTDTEQLMELAELSTEYGDAGLKVVAFPSAQFGDAEFDNDQELVERFGELFGVRFSVLATRDVNGPNARDAMIFCKTRQPGPAKSPANAFIENNLVKFLFDREGRLFKRYPPSYLPLSMETDIRTLLKAPPPSKYDLNSS</sequence>
<dbReference type="Pfam" id="PF00255">
    <property type="entry name" value="GSHPx"/>
    <property type="match status" value="1"/>
</dbReference>
<name>A0A3M6VR85_9STRA</name>
<dbReference type="OrthoDB" id="446890at2759"/>
<dbReference type="PROSITE" id="PS51355">
    <property type="entry name" value="GLUTATHIONE_PEROXID_3"/>
    <property type="match status" value="1"/>
</dbReference>
<dbReference type="AlphaFoldDB" id="A0A3M6VR85"/>
<dbReference type="GO" id="GO:0004601">
    <property type="term" value="F:peroxidase activity"/>
    <property type="evidence" value="ECO:0007669"/>
    <property type="project" value="UniProtKB-KW"/>
</dbReference>
<protein>
    <recommendedName>
        <fullName evidence="8">Glutathione peroxidase</fullName>
    </recommendedName>
</protein>
<dbReference type="SUPFAM" id="SSF52833">
    <property type="entry name" value="Thioredoxin-like"/>
    <property type="match status" value="1"/>
</dbReference>
<accession>A0A3M6VR85</accession>
<evidence type="ECO:0000256" key="1">
    <source>
        <dbReference type="ARBA" id="ARBA00006926"/>
    </source>
</evidence>
<keyword evidence="2" id="KW-0575">Peroxidase</keyword>
<evidence type="ECO:0000313" key="6">
    <source>
        <dbReference type="Proteomes" id="UP000282087"/>
    </source>
</evidence>
<keyword evidence="6" id="KW-1185">Reference proteome</keyword>
<dbReference type="Proteomes" id="UP000282087">
    <property type="component" value="Unassembled WGS sequence"/>
</dbReference>
<dbReference type="Proteomes" id="UP000286097">
    <property type="component" value="Unassembled WGS sequence"/>
</dbReference>